<dbReference type="InterPro" id="IPR015943">
    <property type="entry name" value="WD40/YVTN_repeat-like_dom_sf"/>
</dbReference>
<name>A0ABY2KQF2_9RHOB</name>
<dbReference type="Pfam" id="PF13360">
    <property type="entry name" value="PQQ_2"/>
    <property type="match status" value="2"/>
</dbReference>
<dbReference type="PROSITE" id="PS51257">
    <property type="entry name" value="PROKAR_LIPOPROTEIN"/>
    <property type="match status" value="1"/>
</dbReference>
<dbReference type="InterPro" id="IPR018391">
    <property type="entry name" value="PQQ_b-propeller_rpt"/>
</dbReference>
<dbReference type="SUPFAM" id="SSF50998">
    <property type="entry name" value="Quinoprotein alcohol dehydrogenase-like"/>
    <property type="match status" value="1"/>
</dbReference>
<evidence type="ECO:0000313" key="3">
    <source>
        <dbReference type="Proteomes" id="UP000297741"/>
    </source>
</evidence>
<dbReference type="EMBL" id="RPEM01000001">
    <property type="protein sequence ID" value="TGD45024.1"/>
    <property type="molecule type" value="Genomic_DNA"/>
</dbReference>
<accession>A0ABY2KQF2</accession>
<sequence length="463" mass="47010">MVRSGNGAGGVKRVVKQKCWLGLSALTAALLLSACERELVLSGERFPVRADLAASIPVEGQPAPVAPSALPANQSVPIALPAAVANAEWSHRGGSARHASPHGRLSATTARVWSANIGAGSSRMNRISTSPVVADGRIVTMDSNARVVATGTNGATLWQADLSAPFDRGGNVSGGGVALGGGMVFVATGYGELVALQASTGAVVWRQRLASPVSGAPAYDGGTVYVATRDGAGWAVDARNGKVQWTVPGLPNTLAVSGSAAPAVTDRTVIFPFPSGELVSALRLNGVRVWGAPVTGQRPGRGYQGLTDLTGDPVIVGSTIYAGTAAGRTAAINAGSGERIWTAVEGAMNPPLVVGGSVFVVNDEARLVRLDAATGDVIWLADMPYFENEKPRRHKAITAHYGPVLAGGRVVVVSGDGLLRQFSATDGTLVGTAQIPGGAAAAPALAGGALYVVSTNGQLHAFR</sequence>
<protein>
    <submittedName>
        <fullName evidence="2">Quinoprotein</fullName>
    </submittedName>
</protein>
<dbReference type="InterPro" id="IPR002372">
    <property type="entry name" value="PQQ_rpt_dom"/>
</dbReference>
<dbReference type="PANTHER" id="PTHR34512:SF30">
    <property type="entry name" value="OUTER MEMBRANE PROTEIN ASSEMBLY FACTOR BAMB"/>
    <property type="match status" value="1"/>
</dbReference>
<evidence type="ECO:0000259" key="1">
    <source>
        <dbReference type="Pfam" id="PF13360"/>
    </source>
</evidence>
<feature type="domain" description="Pyrrolo-quinoline quinone repeat" evidence="1">
    <location>
        <begin position="144"/>
        <end position="379"/>
    </location>
</feature>
<proteinExistence type="predicted"/>
<dbReference type="Gene3D" id="2.130.10.10">
    <property type="entry name" value="YVTN repeat-like/Quinoprotein amine dehydrogenase"/>
    <property type="match status" value="1"/>
</dbReference>
<organism evidence="2 3">
    <name type="scientific">Pseudotabrizicola sediminis</name>
    <dbReference type="NCBI Taxonomy" id="2486418"/>
    <lineage>
        <taxon>Bacteria</taxon>
        <taxon>Pseudomonadati</taxon>
        <taxon>Pseudomonadota</taxon>
        <taxon>Alphaproteobacteria</taxon>
        <taxon>Rhodobacterales</taxon>
        <taxon>Paracoccaceae</taxon>
        <taxon>Pseudotabrizicola</taxon>
    </lineage>
</organism>
<comment type="caution">
    <text evidence="2">The sequence shown here is derived from an EMBL/GenBank/DDBJ whole genome shotgun (WGS) entry which is preliminary data.</text>
</comment>
<reference evidence="2 3" key="1">
    <citation type="submission" date="2018-11" db="EMBL/GenBank/DDBJ databases">
        <title>Tabrizicola sp. isolated from sediment of alpine lake.</title>
        <authorList>
            <person name="Liu Z."/>
        </authorList>
    </citation>
    <scope>NUCLEOTIDE SEQUENCE [LARGE SCALE GENOMIC DNA]</scope>
    <source>
        <strain evidence="2 3">DRYC-M-16</strain>
    </source>
</reference>
<gene>
    <name evidence="2" type="ORF">EEB11_00070</name>
</gene>
<dbReference type="PANTHER" id="PTHR34512">
    <property type="entry name" value="CELL SURFACE PROTEIN"/>
    <property type="match status" value="1"/>
</dbReference>
<dbReference type="InterPro" id="IPR011047">
    <property type="entry name" value="Quinoprotein_ADH-like_sf"/>
</dbReference>
<dbReference type="SMART" id="SM00564">
    <property type="entry name" value="PQQ"/>
    <property type="match status" value="6"/>
</dbReference>
<feature type="domain" description="Pyrrolo-quinoline quinone repeat" evidence="1">
    <location>
        <begin position="400"/>
        <end position="462"/>
    </location>
</feature>
<dbReference type="Proteomes" id="UP000297741">
    <property type="component" value="Unassembled WGS sequence"/>
</dbReference>
<keyword evidence="3" id="KW-1185">Reference proteome</keyword>
<evidence type="ECO:0000313" key="2">
    <source>
        <dbReference type="EMBL" id="TGD45024.1"/>
    </source>
</evidence>